<dbReference type="STRING" id="149040.A0A132B8A9"/>
<evidence type="ECO:0000313" key="5">
    <source>
        <dbReference type="EMBL" id="KUJ08635.1"/>
    </source>
</evidence>
<dbReference type="InterPro" id="IPR036322">
    <property type="entry name" value="WD40_repeat_dom_sf"/>
</dbReference>
<organism evidence="5 6">
    <name type="scientific">Mollisia scopiformis</name>
    <name type="common">Conifer needle endophyte fungus</name>
    <name type="synonym">Phialocephala scopiformis</name>
    <dbReference type="NCBI Taxonomy" id="149040"/>
    <lineage>
        <taxon>Eukaryota</taxon>
        <taxon>Fungi</taxon>
        <taxon>Dikarya</taxon>
        <taxon>Ascomycota</taxon>
        <taxon>Pezizomycotina</taxon>
        <taxon>Leotiomycetes</taxon>
        <taxon>Helotiales</taxon>
        <taxon>Mollisiaceae</taxon>
        <taxon>Mollisia</taxon>
    </lineage>
</organism>
<dbReference type="InterPro" id="IPR015943">
    <property type="entry name" value="WD40/YVTN_repeat-like_dom_sf"/>
</dbReference>
<dbReference type="GO" id="GO:0031932">
    <property type="term" value="C:TORC2 complex"/>
    <property type="evidence" value="ECO:0007669"/>
    <property type="project" value="InterPro"/>
</dbReference>
<feature type="repeat" description="WD" evidence="4">
    <location>
        <begin position="384"/>
        <end position="417"/>
    </location>
</feature>
<dbReference type="GO" id="GO:0031931">
    <property type="term" value="C:TORC1 complex"/>
    <property type="evidence" value="ECO:0007669"/>
    <property type="project" value="InterPro"/>
</dbReference>
<comment type="similarity">
    <text evidence="1">Belongs to the WD repeat LST8 family.</text>
</comment>
<evidence type="ECO:0000256" key="4">
    <source>
        <dbReference type="PROSITE-ProRule" id="PRU00221"/>
    </source>
</evidence>
<dbReference type="GeneID" id="28819838"/>
<dbReference type="Pfam" id="PF00400">
    <property type="entry name" value="WD40"/>
    <property type="match status" value="1"/>
</dbReference>
<dbReference type="PROSITE" id="PS00678">
    <property type="entry name" value="WD_REPEATS_1"/>
    <property type="match status" value="1"/>
</dbReference>
<protein>
    <submittedName>
        <fullName evidence="5">WD40 repeat-like protein</fullName>
    </submittedName>
</protein>
<evidence type="ECO:0000256" key="1">
    <source>
        <dbReference type="ARBA" id="ARBA00009890"/>
    </source>
</evidence>
<dbReference type="EMBL" id="KQ947435">
    <property type="protein sequence ID" value="KUJ08635.1"/>
    <property type="molecule type" value="Genomic_DNA"/>
</dbReference>
<dbReference type="KEGG" id="psco:LY89DRAFT_599690"/>
<dbReference type="SUPFAM" id="SSF50978">
    <property type="entry name" value="WD40 repeat-like"/>
    <property type="match status" value="1"/>
</dbReference>
<dbReference type="GO" id="GO:0031929">
    <property type="term" value="P:TOR signaling"/>
    <property type="evidence" value="ECO:0007669"/>
    <property type="project" value="InterPro"/>
</dbReference>
<reference evidence="5 6" key="1">
    <citation type="submission" date="2015-10" db="EMBL/GenBank/DDBJ databases">
        <title>Full genome of DAOMC 229536 Phialocephala scopiformis, a fungal endophyte of spruce producing the potent anti-insectan compound rugulosin.</title>
        <authorList>
            <consortium name="DOE Joint Genome Institute"/>
            <person name="Walker A.K."/>
            <person name="Frasz S.L."/>
            <person name="Seifert K.A."/>
            <person name="Miller J.D."/>
            <person name="Mondo S.J."/>
            <person name="Labutti K."/>
            <person name="Lipzen A."/>
            <person name="Dockter R."/>
            <person name="Kennedy M."/>
            <person name="Grigoriev I.V."/>
            <person name="Spatafora J.W."/>
        </authorList>
    </citation>
    <scope>NUCLEOTIDE SEQUENCE [LARGE SCALE GENOMIC DNA]</scope>
    <source>
        <strain evidence="5 6">CBS 120377</strain>
    </source>
</reference>
<dbReference type="InParanoid" id="A0A132B8A9"/>
<keyword evidence="2 4" id="KW-0853">WD repeat</keyword>
<keyword evidence="6" id="KW-1185">Reference proteome</keyword>
<dbReference type="PANTHER" id="PTHR19842:SF2">
    <property type="entry name" value="WD REPEAT PROTEIN (AFU_ORTHOLOGUE AFUA_5G04300)"/>
    <property type="match status" value="1"/>
</dbReference>
<dbReference type="Gene3D" id="2.130.10.10">
    <property type="entry name" value="YVTN repeat-like/Quinoprotein amine dehydrogenase"/>
    <property type="match status" value="1"/>
</dbReference>
<gene>
    <name evidence="5" type="ORF">LY89DRAFT_599690</name>
</gene>
<dbReference type="GO" id="GO:0032956">
    <property type="term" value="P:regulation of actin cytoskeleton organization"/>
    <property type="evidence" value="ECO:0007669"/>
    <property type="project" value="TreeGrafter"/>
</dbReference>
<dbReference type="SMART" id="SM00320">
    <property type="entry name" value="WD40"/>
    <property type="match status" value="6"/>
</dbReference>
<dbReference type="PROSITE" id="PS50082">
    <property type="entry name" value="WD_REPEATS_2"/>
    <property type="match status" value="1"/>
</dbReference>
<dbReference type="Proteomes" id="UP000070700">
    <property type="component" value="Unassembled WGS sequence"/>
</dbReference>
<evidence type="ECO:0000313" key="6">
    <source>
        <dbReference type="Proteomes" id="UP000070700"/>
    </source>
</evidence>
<sequence>MATNAIEDSLVRDYQWVHQSGDATTITWTGETTFVSGALAHYDVHNMQYNRHGNLVVGSTANKVVKMIDGHRALRPIVTAAENKENSLPAMRATQDEWRYAPVVSSAYCDVNGYTFTASFDKTVKIWRVLEKGPSMQLKGIWLHDFGVNFVLTSKHHDMVATASEAHNDAVRVYKFDETDVSRSAYDVYNADRALTRPGDLRMADKWAYHPATMQWGRSDKVSNLLLVGYSPRGTSNDEAEIPESKRNSGELCCWNAKTGQQVLINAGKSANVFEVIWHPSQPIFLVATAPSGTFDSRKTRTQVRLFQLVGSDIESFQCVKTLDCPASDVNELTMMPTSLHDGYVTASCTDGKTYVWDTMHDDRLLHVLPHGDSIDNPDHEIPLEQADTGVKFAAWGRSSNRLYTGSSDGVVKAWDITRPTADALVRDVLRAASGISCGIFSADFSKLLIGDGAGHLHLIQAADDESDDRDPLFLPLTRRKFMVPHPDPFSDREILENREEYRRYMEQGILIKLPMDVPGWGAHYRVGKGPNYDLCGLYRSDAHEDGDNTKPLLPKIGNTTNWDGVTKVRPQVGNFPVLLPAESSRKRQHNRLEDLDLDVNKLLASTKSKDLKQDLAISAEYMLNFEEEGRDYVLDK</sequence>
<keyword evidence="3" id="KW-0677">Repeat</keyword>
<dbReference type="InterPro" id="IPR019775">
    <property type="entry name" value="WD40_repeat_CS"/>
</dbReference>
<proteinExistence type="inferred from homology"/>
<dbReference type="AlphaFoldDB" id="A0A132B8A9"/>
<evidence type="ECO:0000256" key="2">
    <source>
        <dbReference type="ARBA" id="ARBA00022574"/>
    </source>
</evidence>
<accession>A0A132B8A9</accession>
<dbReference type="PANTHER" id="PTHR19842">
    <property type="entry name" value="G BETA-LIKE PROTEIN GBL"/>
    <property type="match status" value="1"/>
</dbReference>
<evidence type="ECO:0000256" key="3">
    <source>
        <dbReference type="ARBA" id="ARBA00022737"/>
    </source>
</evidence>
<dbReference type="InterPro" id="IPR037588">
    <property type="entry name" value="MLST8"/>
</dbReference>
<name>A0A132B8A9_MOLSC</name>
<dbReference type="OrthoDB" id="10248252at2759"/>
<dbReference type="RefSeq" id="XP_018062990.1">
    <property type="nucleotide sequence ID" value="XM_018210112.1"/>
</dbReference>
<dbReference type="InterPro" id="IPR001680">
    <property type="entry name" value="WD40_rpt"/>
</dbReference>